<evidence type="ECO:0000313" key="1">
    <source>
        <dbReference type="EMBL" id="KAJ7305480.1"/>
    </source>
</evidence>
<sequence>MQDSDEEIDCKKPKLSPPTHLSQFFSSYTKYEYDPSGPASQQFQQLRCVYKWSARGRDADDARAGYSRAVGLTFSQAYGDDVESLECWQRLCRAVEFDPIPESLDACKYAIEDAHVNLMDFVDILTTGEPVHRFATERELSEYTKSTGKIFPQSQAHGSLLRHLLRRIWHPPPDNVRRQGGTWVKRRS</sequence>
<protein>
    <submittedName>
        <fullName evidence="1">Uncharacterized protein</fullName>
    </submittedName>
</protein>
<reference evidence="1" key="1">
    <citation type="submission" date="2023-03" db="EMBL/GenBank/DDBJ databases">
        <title>Massive genome expansion in bonnet fungi (Mycena s.s.) driven by repeated elements and novel gene families across ecological guilds.</title>
        <authorList>
            <consortium name="Lawrence Berkeley National Laboratory"/>
            <person name="Harder C.B."/>
            <person name="Miyauchi S."/>
            <person name="Viragh M."/>
            <person name="Kuo A."/>
            <person name="Thoen E."/>
            <person name="Andreopoulos B."/>
            <person name="Lu D."/>
            <person name="Skrede I."/>
            <person name="Drula E."/>
            <person name="Henrissat B."/>
            <person name="Morin E."/>
            <person name="Kohler A."/>
            <person name="Barry K."/>
            <person name="LaButti K."/>
            <person name="Morin E."/>
            <person name="Salamov A."/>
            <person name="Lipzen A."/>
            <person name="Mereny Z."/>
            <person name="Hegedus B."/>
            <person name="Baldrian P."/>
            <person name="Stursova M."/>
            <person name="Weitz H."/>
            <person name="Taylor A."/>
            <person name="Grigoriev I.V."/>
            <person name="Nagy L.G."/>
            <person name="Martin F."/>
            <person name="Kauserud H."/>
        </authorList>
    </citation>
    <scope>NUCLEOTIDE SEQUENCE</scope>
    <source>
        <strain evidence="1">CBHHK002</strain>
    </source>
</reference>
<organism evidence="1 2">
    <name type="scientific">Mycena albidolilacea</name>
    <dbReference type="NCBI Taxonomy" id="1033008"/>
    <lineage>
        <taxon>Eukaryota</taxon>
        <taxon>Fungi</taxon>
        <taxon>Dikarya</taxon>
        <taxon>Basidiomycota</taxon>
        <taxon>Agaricomycotina</taxon>
        <taxon>Agaricomycetes</taxon>
        <taxon>Agaricomycetidae</taxon>
        <taxon>Agaricales</taxon>
        <taxon>Marasmiineae</taxon>
        <taxon>Mycenaceae</taxon>
        <taxon>Mycena</taxon>
    </lineage>
</organism>
<dbReference type="EMBL" id="JARIHO010000097">
    <property type="protein sequence ID" value="KAJ7305480.1"/>
    <property type="molecule type" value="Genomic_DNA"/>
</dbReference>
<dbReference type="PANTHER" id="PTHR38846:SF1">
    <property type="entry name" value="C3H1-TYPE DOMAIN-CONTAINING PROTEIN"/>
    <property type="match status" value="1"/>
</dbReference>
<dbReference type="AlphaFoldDB" id="A0AAD6Z2T7"/>
<dbReference type="PANTHER" id="PTHR38846">
    <property type="entry name" value="C3H1-TYPE DOMAIN-CONTAINING PROTEIN"/>
    <property type="match status" value="1"/>
</dbReference>
<proteinExistence type="predicted"/>
<name>A0AAD6Z2T7_9AGAR</name>
<dbReference type="Proteomes" id="UP001218218">
    <property type="component" value="Unassembled WGS sequence"/>
</dbReference>
<keyword evidence="2" id="KW-1185">Reference proteome</keyword>
<evidence type="ECO:0000313" key="2">
    <source>
        <dbReference type="Proteomes" id="UP001218218"/>
    </source>
</evidence>
<comment type="caution">
    <text evidence="1">The sequence shown here is derived from an EMBL/GenBank/DDBJ whole genome shotgun (WGS) entry which is preliminary data.</text>
</comment>
<accession>A0AAD6Z2T7</accession>
<gene>
    <name evidence="1" type="ORF">DFH08DRAFT_721229</name>
</gene>